<dbReference type="AlphaFoldDB" id="A0AAV2RIT6"/>
<accession>A0AAV2RIT6</accession>
<evidence type="ECO:0000313" key="3">
    <source>
        <dbReference type="Proteomes" id="UP001497623"/>
    </source>
</evidence>
<keyword evidence="3" id="KW-1185">Reference proteome</keyword>
<sequence length="153" mass="17347">MRYRDFGLSKYCIMEDLMLFGLLVMGMVILVSSIALYNCMKNKEASNNCDVSEVESHATVLENQVTMLANTSVTYETDIDIASHKLIDVPIPRTSGLYSPSMLMQHIGRFTVAQTTFNTPIGRTCSTRLPRIPREEETRVGRFIVIRRYSCPI</sequence>
<keyword evidence="1" id="KW-1133">Transmembrane helix</keyword>
<reference evidence="2 3" key="1">
    <citation type="submission" date="2024-05" db="EMBL/GenBank/DDBJ databases">
        <authorList>
            <person name="Wallberg A."/>
        </authorList>
    </citation>
    <scope>NUCLEOTIDE SEQUENCE [LARGE SCALE GENOMIC DNA]</scope>
</reference>
<evidence type="ECO:0000313" key="2">
    <source>
        <dbReference type="EMBL" id="CAL4127133.1"/>
    </source>
</evidence>
<evidence type="ECO:0000256" key="1">
    <source>
        <dbReference type="SAM" id="Phobius"/>
    </source>
</evidence>
<dbReference type="EMBL" id="CAXKWB010025004">
    <property type="protein sequence ID" value="CAL4127133.1"/>
    <property type="molecule type" value="Genomic_DNA"/>
</dbReference>
<keyword evidence="1" id="KW-0472">Membrane</keyword>
<comment type="caution">
    <text evidence="2">The sequence shown here is derived from an EMBL/GenBank/DDBJ whole genome shotgun (WGS) entry which is preliminary data.</text>
</comment>
<protein>
    <recommendedName>
        <fullName evidence="4">Transmembrane protein</fullName>
    </recommendedName>
</protein>
<gene>
    <name evidence="2" type="ORF">MNOR_LOCUS25791</name>
</gene>
<proteinExistence type="predicted"/>
<organism evidence="2 3">
    <name type="scientific">Meganyctiphanes norvegica</name>
    <name type="common">Northern krill</name>
    <name type="synonym">Thysanopoda norvegica</name>
    <dbReference type="NCBI Taxonomy" id="48144"/>
    <lineage>
        <taxon>Eukaryota</taxon>
        <taxon>Metazoa</taxon>
        <taxon>Ecdysozoa</taxon>
        <taxon>Arthropoda</taxon>
        <taxon>Crustacea</taxon>
        <taxon>Multicrustacea</taxon>
        <taxon>Malacostraca</taxon>
        <taxon>Eumalacostraca</taxon>
        <taxon>Eucarida</taxon>
        <taxon>Euphausiacea</taxon>
        <taxon>Euphausiidae</taxon>
        <taxon>Meganyctiphanes</taxon>
    </lineage>
</organism>
<keyword evidence="1" id="KW-0812">Transmembrane</keyword>
<feature type="transmembrane region" description="Helical" evidence="1">
    <location>
        <begin position="17"/>
        <end position="37"/>
    </location>
</feature>
<name>A0AAV2RIT6_MEGNR</name>
<evidence type="ECO:0008006" key="4">
    <source>
        <dbReference type="Google" id="ProtNLM"/>
    </source>
</evidence>
<dbReference type="Proteomes" id="UP001497623">
    <property type="component" value="Unassembled WGS sequence"/>
</dbReference>